<dbReference type="GO" id="GO:0071034">
    <property type="term" value="P:CUT catabolic process"/>
    <property type="evidence" value="ECO:0007669"/>
    <property type="project" value="TreeGrafter"/>
</dbReference>
<dbReference type="GO" id="GO:0071051">
    <property type="term" value="P:poly(A)-dependent snoRNA 3'-end processing"/>
    <property type="evidence" value="ECO:0007669"/>
    <property type="project" value="TreeGrafter"/>
</dbReference>
<dbReference type="EMBL" id="KZ293418">
    <property type="protein sequence ID" value="PBK74838.1"/>
    <property type="molecule type" value="Genomic_DNA"/>
</dbReference>
<sequence>MSAPQESVIGVVTQKVGEGFRVDIGSADTALDGLAFEGASKRNRPNLKVCSMAAFVCLAHKDMEPELERYDAQTRKSEGFRELKGGSWYDAAWACV</sequence>
<dbReference type="Pfam" id="PF21262">
    <property type="entry name" value="RRP40_S1"/>
    <property type="match status" value="1"/>
</dbReference>
<dbReference type="GO" id="GO:0071038">
    <property type="term" value="P:TRAMP-dependent tRNA surveillance pathway"/>
    <property type="evidence" value="ECO:0007669"/>
    <property type="project" value="TreeGrafter"/>
</dbReference>
<dbReference type="GO" id="GO:0000467">
    <property type="term" value="P:exonucleolytic trimming to generate mature 3'-end of 5.8S rRNA from tricistronic rRNA transcript (SSU-rRNA, 5.8S rRNA, LSU-rRNA)"/>
    <property type="evidence" value="ECO:0007669"/>
    <property type="project" value="TreeGrafter"/>
</dbReference>
<dbReference type="GO" id="GO:0000176">
    <property type="term" value="C:nuclear exosome (RNase complex)"/>
    <property type="evidence" value="ECO:0007669"/>
    <property type="project" value="TreeGrafter"/>
</dbReference>
<dbReference type="PANTHER" id="PTHR21321:SF1">
    <property type="entry name" value="EXOSOME COMPLEX COMPONENT RRP40"/>
    <property type="match status" value="1"/>
</dbReference>
<dbReference type="STRING" id="1076256.A0A2H3C943"/>
<proteinExistence type="predicted"/>
<dbReference type="Gene3D" id="2.40.50.140">
    <property type="entry name" value="Nucleic acid-binding proteins"/>
    <property type="match status" value="1"/>
</dbReference>
<dbReference type="AlphaFoldDB" id="A0A2H3C943"/>
<evidence type="ECO:0000313" key="2">
    <source>
        <dbReference type="Proteomes" id="UP000218334"/>
    </source>
</evidence>
<organism evidence="1 2">
    <name type="scientific">Armillaria solidipes</name>
    <dbReference type="NCBI Taxonomy" id="1076256"/>
    <lineage>
        <taxon>Eukaryota</taxon>
        <taxon>Fungi</taxon>
        <taxon>Dikarya</taxon>
        <taxon>Basidiomycota</taxon>
        <taxon>Agaricomycotina</taxon>
        <taxon>Agaricomycetes</taxon>
        <taxon>Agaricomycetidae</taxon>
        <taxon>Agaricales</taxon>
        <taxon>Marasmiineae</taxon>
        <taxon>Physalacriaceae</taxon>
        <taxon>Armillaria</taxon>
    </lineage>
</organism>
<keyword evidence="2" id="KW-1185">Reference proteome</keyword>
<dbReference type="InterPro" id="IPR012340">
    <property type="entry name" value="NA-bd_OB-fold"/>
</dbReference>
<dbReference type="InterPro" id="IPR026699">
    <property type="entry name" value="Exosome_RNA_bind1/RRP40/RRP4"/>
</dbReference>
<name>A0A2H3C943_9AGAR</name>
<dbReference type="Proteomes" id="UP000218334">
    <property type="component" value="Unassembled WGS sequence"/>
</dbReference>
<dbReference type="GO" id="GO:0000177">
    <property type="term" value="C:cytoplasmic exosome (RNase complex)"/>
    <property type="evidence" value="ECO:0007669"/>
    <property type="project" value="TreeGrafter"/>
</dbReference>
<dbReference type="GO" id="GO:0034475">
    <property type="term" value="P:U4 snRNA 3'-end processing"/>
    <property type="evidence" value="ECO:0007669"/>
    <property type="project" value="TreeGrafter"/>
</dbReference>
<dbReference type="SUPFAM" id="SSF50249">
    <property type="entry name" value="Nucleic acid-binding proteins"/>
    <property type="match status" value="1"/>
</dbReference>
<reference evidence="2" key="1">
    <citation type="journal article" date="2017" name="Nat. Ecol. Evol.">
        <title>Genome expansion and lineage-specific genetic innovations in the forest pathogenic fungi Armillaria.</title>
        <authorList>
            <person name="Sipos G."/>
            <person name="Prasanna A.N."/>
            <person name="Walter M.C."/>
            <person name="O'Connor E."/>
            <person name="Balint B."/>
            <person name="Krizsan K."/>
            <person name="Kiss B."/>
            <person name="Hess J."/>
            <person name="Varga T."/>
            <person name="Slot J."/>
            <person name="Riley R."/>
            <person name="Boka B."/>
            <person name="Rigling D."/>
            <person name="Barry K."/>
            <person name="Lee J."/>
            <person name="Mihaltcheva S."/>
            <person name="LaButti K."/>
            <person name="Lipzen A."/>
            <person name="Waldron R."/>
            <person name="Moloney N.M."/>
            <person name="Sperisen C."/>
            <person name="Kredics L."/>
            <person name="Vagvoelgyi C."/>
            <person name="Patrignani A."/>
            <person name="Fitzpatrick D."/>
            <person name="Nagy I."/>
            <person name="Doyle S."/>
            <person name="Anderson J.B."/>
            <person name="Grigoriev I.V."/>
            <person name="Gueldener U."/>
            <person name="Muensterkoetter M."/>
            <person name="Nagy L.G."/>
        </authorList>
    </citation>
    <scope>NUCLEOTIDE SEQUENCE [LARGE SCALE GENOMIC DNA]</scope>
    <source>
        <strain evidence="2">28-4</strain>
    </source>
</reference>
<dbReference type="GO" id="GO:0003723">
    <property type="term" value="F:RNA binding"/>
    <property type="evidence" value="ECO:0007669"/>
    <property type="project" value="InterPro"/>
</dbReference>
<gene>
    <name evidence="1" type="ORF">ARMSODRAFT_878432</name>
</gene>
<evidence type="ECO:0000313" key="1">
    <source>
        <dbReference type="EMBL" id="PBK74838.1"/>
    </source>
</evidence>
<dbReference type="GO" id="GO:0071035">
    <property type="term" value="P:nuclear polyadenylation-dependent rRNA catabolic process"/>
    <property type="evidence" value="ECO:0007669"/>
    <property type="project" value="TreeGrafter"/>
</dbReference>
<protein>
    <submittedName>
        <fullName evidence="1">Uncharacterized protein</fullName>
    </submittedName>
</protein>
<dbReference type="PANTHER" id="PTHR21321">
    <property type="entry name" value="PNAS-3 RELATED"/>
    <property type="match status" value="1"/>
</dbReference>
<accession>A0A2H3C943</accession>